<feature type="transmembrane region" description="Helical" evidence="1">
    <location>
        <begin position="176"/>
        <end position="198"/>
    </location>
</feature>
<feature type="transmembrane region" description="Helical" evidence="1">
    <location>
        <begin position="34"/>
        <end position="51"/>
    </location>
</feature>
<keyword evidence="1" id="KW-0812">Transmembrane</keyword>
<reference evidence="3 4" key="1">
    <citation type="submission" date="2021-02" db="EMBL/GenBank/DDBJ databases">
        <title>Niveibacterium changnyeongensis HC41.</title>
        <authorList>
            <person name="Kang M."/>
        </authorList>
    </citation>
    <scope>NUCLEOTIDE SEQUENCE [LARGE SCALE GENOMIC DNA]</scope>
    <source>
        <strain evidence="3 4">HC41</strain>
    </source>
</reference>
<dbReference type="EMBL" id="CP071060">
    <property type="protein sequence ID" value="QSI78173.1"/>
    <property type="molecule type" value="Genomic_DNA"/>
</dbReference>
<evidence type="ECO:0000313" key="4">
    <source>
        <dbReference type="Proteomes" id="UP000663570"/>
    </source>
</evidence>
<sequence>MPAILLHLPAASIYIGLAIAYRRLQGETTARQQFLARFALLGALLLHAASLGLDITDGSAPRFGFSAALSMTLWLALVFYWIESFFAHIEGLQALAMPVAAVAVLLPTIFPSEHALPNASTLAFRMHFVVAMLAYSLFTLAALHALLMAAAEKQLHSARLTRALASLPPLMTLESLLFKLVAVGFVLLTLTVGSGVFFSEALFGKALSLSHKTVFAIAAWLLFGVLLTGRMLWGWRGRRALRLTLAGFTCLLLAYVGTRFVLEVLLGRP</sequence>
<organism evidence="3 4">
    <name type="scientific">Niveibacterium microcysteis</name>
    <dbReference type="NCBI Taxonomy" id="2811415"/>
    <lineage>
        <taxon>Bacteria</taxon>
        <taxon>Pseudomonadati</taxon>
        <taxon>Pseudomonadota</taxon>
        <taxon>Betaproteobacteria</taxon>
        <taxon>Rhodocyclales</taxon>
        <taxon>Rhodocyclaceae</taxon>
        <taxon>Niveibacterium</taxon>
    </lineage>
</organism>
<feature type="transmembrane region" description="Helical" evidence="1">
    <location>
        <begin position="6"/>
        <end position="22"/>
    </location>
</feature>
<accession>A0ABX7M8X7</accession>
<dbReference type="InterPro" id="IPR052372">
    <property type="entry name" value="YpjD/HemX"/>
</dbReference>
<evidence type="ECO:0000259" key="2">
    <source>
        <dbReference type="Pfam" id="PF01578"/>
    </source>
</evidence>
<protein>
    <submittedName>
        <fullName evidence="3">Cytochrome c biogenesis protein CcsA</fullName>
    </submittedName>
</protein>
<gene>
    <name evidence="3" type="primary">ccsA</name>
    <name evidence="3" type="ORF">JY500_05900</name>
</gene>
<feature type="transmembrane region" description="Helical" evidence="1">
    <location>
        <begin position="94"/>
        <end position="112"/>
    </location>
</feature>
<proteinExistence type="predicted"/>
<dbReference type="Proteomes" id="UP000663570">
    <property type="component" value="Chromosome"/>
</dbReference>
<dbReference type="InterPro" id="IPR002541">
    <property type="entry name" value="Cyt_c_assembly"/>
</dbReference>
<dbReference type="RefSeq" id="WP_206255479.1">
    <property type="nucleotide sequence ID" value="NZ_CP071060.1"/>
</dbReference>
<feature type="transmembrane region" description="Helical" evidence="1">
    <location>
        <begin position="240"/>
        <end position="262"/>
    </location>
</feature>
<dbReference type="PANTHER" id="PTHR38034">
    <property type="entry name" value="INNER MEMBRANE PROTEIN YPJD"/>
    <property type="match status" value="1"/>
</dbReference>
<dbReference type="Pfam" id="PF01578">
    <property type="entry name" value="Cytochrom_C_asm"/>
    <property type="match status" value="1"/>
</dbReference>
<keyword evidence="1" id="KW-1133">Transmembrane helix</keyword>
<evidence type="ECO:0000313" key="3">
    <source>
        <dbReference type="EMBL" id="QSI78173.1"/>
    </source>
</evidence>
<keyword evidence="4" id="KW-1185">Reference proteome</keyword>
<feature type="transmembrane region" description="Helical" evidence="1">
    <location>
        <begin position="63"/>
        <end position="82"/>
    </location>
</feature>
<evidence type="ECO:0000256" key="1">
    <source>
        <dbReference type="SAM" id="Phobius"/>
    </source>
</evidence>
<feature type="transmembrane region" description="Helical" evidence="1">
    <location>
        <begin position="124"/>
        <end position="150"/>
    </location>
</feature>
<keyword evidence="1" id="KW-0472">Membrane</keyword>
<feature type="transmembrane region" description="Helical" evidence="1">
    <location>
        <begin position="213"/>
        <end position="233"/>
    </location>
</feature>
<dbReference type="PANTHER" id="PTHR38034:SF1">
    <property type="entry name" value="INNER MEMBRANE PROTEIN YPJD"/>
    <property type="match status" value="1"/>
</dbReference>
<feature type="domain" description="Cytochrome c assembly protein" evidence="2">
    <location>
        <begin position="68"/>
        <end position="265"/>
    </location>
</feature>
<name>A0ABX7M8X7_9RHOO</name>